<organism evidence="1 2">
    <name type="scientific">Pseudomonas extremaustralis</name>
    <dbReference type="NCBI Taxonomy" id="359110"/>
    <lineage>
        <taxon>Bacteria</taxon>
        <taxon>Pseudomonadati</taxon>
        <taxon>Pseudomonadota</taxon>
        <taxon>Gammaproteobacteria</taxon>
        <taxon>Pseudomonadales</taxon>
        <taxon>Pseudomonadaceae</taxon>
        <taxon>Pseudomonas</taxon>
    </lineage>
</organism>
<evidence type="ECO:0000313" key="1">
    <source>
        <dbReference type="EMBL" id="KAA8562806.1"/>
    </source>
</evidence>
<dbReference type="EMBL" id="VTFH01000001">
    <property type="protein sequence ID" value="KAA8562806.1"/>
    <property type="molecule type" value="Genomic_DNA"/>
</dbReference>
<protein>
    <recommendedName>
        <fullName evidence="3">Inovirus Gp2 family protein</fullName>
    </recommendedName>
</protein>
<name>A0A5M9J476_9PSED</name>
<reference evidence="1 2" key="1">
    <citation type="journal article" date="2018" name="Plant Biotechnol. Rep.">
        <title>Diversity and antifungal activity of endophytic bacteria associated with Panax ginseng seedlings.</title>
        <authorList>
            <person name="Park J.M."/>
            <person name="Hong C.E."/>
            <person name="Jo S.H."/>
        </authorList>
    </citation>
    <scope>NUCLEOTIDE SEQUENCE [LARGE SCALE GENOMIC DNA]</scope>
    <source>
        <strain evidence="1 2">PgKB38</strain>
    </source>
</reference>
<sequence>MFADLQRLIRSRERNPIFEHETGYICRVEQGERGGYHIHAAFFFNGAMVRGDIYKAQQIGVLWEQITRGRGSYNNCNQDKTQYGIDAVLAASR</sequence>
<evidence type="ECO:0000313" key="2">
    <source>
        <dbReference type="Proteomes" id="UP000323425"/>
    </source>
</evidence>
<evidence type="ECO:0008006" key="3">
    <source>
        <dbReference type="Google" id="ProtNLM"/>
    </source>
</evidence>
<dbReference type="AlphaFoldDB" id="A0A5M9J476"/>
<comment type="caution">
    <text evidence="1">The sequence shown here is derived from an EMBL/GenBank/DDBJ whole genome shotgun (WGS) entry which is preliminary data.</text>
</comment>
<gene>
    <name evidence="1" type="ORF">FX985_02872</name>
</gene>
<dbReference type="Proteomes" id="UP000323425">
    <property type="component" value="Unassembled WGS sequence"/>
</dbReference>
<accession>A0A5M9J476</accession>
<proteinExistence type="predicted"/>